<dbReference type="Pfam" id="PF14080">
    <property type="entry name" value="DUF4261"/>
    <property type="match status" value="1"/>
</dbReference>
<feature type="region of interest" description="Disordered" evidence="1">
    <location>
        <begin position="1"/>
        <end position="21"/>
    </location>
</feature>
<feature type="compositionally biased region" description="Basic and acidic residues" evidence="1">
    <location>
        <begin position="324"/>
        <end position="337"/>
    </location>
</feature>
<sequence>MTVNRSVRRPGYGKESLAKQPDRSDLMAKGLFTQGMCVLLKQPLPLEEIQERLKMFELVARQESDDDDSPETLVYEFRPEVGGHLLVTPTSTPWPDDMGDPDESPERFVAWSLGQFGPLAFPGGLERATSQSWGWDGAAEAVSQHTCHVRLLISYVLGSDDDDDDLPMVPEDYDAIAELQTLTRAVTALLESPHSLCYFNPGGEILRDASLLRQGLNHAWCHELPPLDMWTNVRIFSEEDGWVVMDTVGNGQFDLPDMEAVCRREVYQPGDIENFLRHATLYLLAGDEDVCTGDTADGPGNISWSAIECGTSLSDPPRPTIRWIPEDSHSPPDHLLDPGDEEMDEDIDELLDDDEDGESFLDDHEMRGSSYDDQLEDFDDGDEPPGSLPF</sequence>
<accession>M5U8X4</accession>
<feature type="domain" description="DUF4261" evidence="2">
    <location>
        <begin position="246"/>
        <end position="323"/>
    </location>
</feature>
<evidence type="ECO:0000259" key="2">
    <source>
        <dbReference type="Pfam" id="PF14080"/>
    </source>
</evidence>
<dbReference type="EMBL" id="ANOH01000431">
    <property type="protein sequence ID" value="EMI52423.1"/>
    <property type="molecule type" value="Genomic_DNA"/>
</dbReference>
<comment type="caution">
    <text evidence="3">The sequence shown here is derived from an EMBL/GenBank/DDBJ whole genome shotgun (WGS) entry which is preliminary data.</text>
</comment>
<reference evidence="3 4" key="1">
    <citation type="journal article" date="2013" name="Mar. Genomics">
        <title>Expression of sulfatases in Rhodopirellula baltica and the diversity of sulfatases in the genus Rhodopirellula.</title>
        <authorList>
            <person name="Wegner C.E."/>
            <person name="Richter-Heitmann T."/>
            <person name="Klindworth A."/>
            <person name="Klockow C."/>
            <person name="Richter M."/>
            <person name="Achstetter T."/>
            <person name="Glockner F.O."/>
            <person name="Harder J."/>
        </authorList>
    </citation>
    <scope>NUCLEOTIDE SEQUENCE [LARGE SCALE GENOMIC DNA]</scope>
    <source>
        <strain evidence="3 4">SM41</strain>
    </source>
</reference>
<feature type="compositionally biased region" description="Acidic residues" evidence="1">
    <location>
        <begin position="338"/>
        <end position="360"/>
    </location>
</feature>
<feature type="compositionally biased region" description="Acidic residues" evidence="1">
    <location>
        <begin position="373"/>
        <end position="383"/>
    </location>
</feature>
<dbReference type="PATRIC" id="fig|1263870.3.peg.6501"/>
<dbReference type="InterPro" id="IPR025357">
    <property type="entry name" value="DUF4261"/>
</dbReference>
<protein>
    <recommendedName>
        <fullName evidence="2">DUF4261 domain-containing protein</fullName>
    </recommendedName>
</protein>
<feature type="region of interest" description="Disordered" evidence="1">
    <location>
        <begin position="316"/>
        <end position="390"/>
    </location>
</feature>
<name>M5U8X4_9BACT</name>
<evidence type="ECO:0000313" key="3">
    <source>
        <dbReference type="EMBL" id="EMI52423.1"/>
    </source>
</evidence>
<dbReference type="Proteomes" id="UP000011885">
    <property type="component" value="Unassembled WGS sequence"/>
</dbReference>
<evidence type="ECO:0000256" key="1">
    <source>
        <dbReference type="SAM" id="MobiDB-lite"/>
    </source>
</evidence>
<organism evidence="3 4">
    <name type="scientific">Rhodopirellula sallentina SM41</name>
    <dbReference type="NCBI Taxonomy" id="1263870"/>
    <lineage>
        <taxon>Bacteria</taxon>
        <taxon>Pseudomonadati</taxon>
        <taxon>Planctomycetota</taxon>
        <taxon>Planctomycetia</taxon>
        <taxon>Pirellulales</taxon>
        <taxon>Pirellulaceae</taxon>
        <taxon>Rhodopirellula</taxon>
    </lineage>
</organism>
<gene>
    <name evidence="3" type="ORF">RSSM_06135</name>
</gene>
<keyword evidence="4" id="KW-1185">Reference proteome</keyword>
<proteinExistence type="predicted"/>
<dbReference type="AlphaFoldDB" id="M5U8X4"/>
<evidence type="ECO:0000313" key="4">
    <source>
        <dbReference type="Proteomes" id="UP000011885"/>
    </source>
</evidence>